<evidence type="ECO:0000313" key="1">
    <source>
        <dbReference type="EMBL" id="KAJ7535847.1"/>
    </source>
</evidence>
<name>A0ACC2C2I2_DIPCM</name>
<gene>
    <name evidence="1" type="ORF">O6H91_12G048400</name>
</gene>
<dbReference type="Proteomes" id="UP001162992">
    <property type="component" value="Chromosome 12"/>
</dbReference>
<accession>A0ACC2C2I2</accession>
<reference evidence="2" key="1">
    <citation type="journal article" date="2024" name="Proc. Natl. Acad. Sci. U.S.A.">
        <title>Extraordinary preservation of gene collinearity over three hundred million years revealed in homosporous lycophytes.</title>
        <authorList>
            <person name="Li C."/>
            <person name="Wickell D."/>
            <person name="Kuo L.Y."/>
            <person name="Chen X."/>
            <person name="Nie B."/>
            <person name="Liao X."/>
            <person name="Peng D."/>
            <person name="Ji J."/>
            <person name="Jenkins J."/>
            <person name="Williams M."/>
            <person name="Shu S."/>
            <person name="Plott C."/>
            <person name="Barry K."/>
            <person name="Rajasekar S."/>
            <person name="Grimwood J."/>
            <person name="Han X."/>
            <person name="Sun S."/>
            <person name="Hou Z."/>
            <person name="He W."/>
            <person name="Dai G."/>
            <person name="Sun C."/>
            <person name="Schmutz J."/>
            <person name="Leebens-Mack J.H."/>
            <person name="Li F.W."/>
            <person name="Wang L."/>
        </authorList>
    </citation>
    <scope>NUCLEOTIDE SEQUENCE [LARGE SCALE GENOMIC DNA]</scope>
    <source>
        <strain evidence="2">cv. PW_Plant_1</strain>
    </source>
</reference>
<dbReference type="EMBL" id="CM055103">
    <property type="protein sequence ID" value="KAJ7535847.1"/>
    <property type="molecule type" value="Genomic_DNA"/>
</dbReference>
<sequence>MRFLSHMIAQAGGRRGMSAPHSSDLTSVVAVALLIMMTVAGSDASILKLVHRYSNRKGSSKEGGRKGGMSEEHWQVLLRHDKLRHRHSPINAVNFPLEGSYDPTVAGLYYTKIDLGTPLKSYLVQVDTGSDVMWVNCKPCTGCPQKNAFGGPMNIYDPKKSSTMSMVGCSDKLCAIGEQAQEAFCTLNKTCGYSFQYGDGTITQGQYLRDELKYTQLDGNNSRENTTMNIIFGCSFSQSGSLANEETIVDGLIGFGQLDLSIPSQLAAQGKTPRKFAHCLEGEAGGGGILVVGEVAASGLKYTPIVPNLNHYNVNLRSLAVNGVILSIDASLFTSGPDSGVIFDSGTTFTYLPQRVYDVFVKAIIEASTAQHILSQQDICFVVTNSLDASFPYVSLNFKVASMQLKPRHYLLQKSNIQSNIPLWCMGWMPSSSIDDTKTTSKLTILGDLVLKDQLIIYDLEKQRIGWVDYNCSSGVKVITSHGKRLPVEPSNIYINMGNIVSSNNTPIVIMLLLIFICTLY</sequence>
<keyword evidence="2" id="KW-1185">Reference proteome</keyword>
<proteinExistence type="predicted"/>
<comment type="caution">
    <text evidence="1">The sequence shown here is derived from an EMBL/GenBank/DDBJ whole genome shotgun (WGS) entry which is preliminary data.</text>
</comment>
<protein>
    <submittedName>
        <fullName evidence="1">Uncharacterized protein</fullName>
    </submittedName>
</protein>
<evidence type="ECO:0000313" key="2">
    <source>
        <dbReference type="Proteomes" id="UP001162992"/>
    </source>
</evidence>
<organism evidence="1 2">
    <name type="scientific">Diphasiastrum complanatum</name>
    <name type="common">Issler's clubmoss</name>
    <name type="synonym">Lycopodium complanatum</name>
    <dbReference type="NCBI Taxonomy" id="34168"/>
    <lineage>
        <taxon>Eukaryota</taxon>
        <taxon>Viridiplantae</taxon>
        <taxon>Streptophyta</taxon>
        <taxon>Embryophyta</taxon>
        <taxon>Tracheophyta</taxon>
        <taxon>Lycopodiopsida</taxon>
        <taxon>Lycopodiales</taxon>
        <taxon>Lycopodiaceae</taxon>
        <taxon>Lycopodioideae</taxon>
        <taxon>Diphasiastrum</taxon>
    </lineage>
</organism>